<evidence type="ECO:0000256" key="9">
    <source>
        <dbReference type="ARBA" id="ARBA00034076"/>
    </source>
</evidence>
<evidence type="ECO:0000256" key="3">
    <source>
        <dbReference type="ARBA" id="ARBA00011262"/>
    </source>
</evidence>
<comment type="subcellular location">
    <subcellularLocation>
        <location evidence="1">Cell inner membrane</location>
        <topology evidence="1">Peripheral membrane protein</topology>
    </subcellularLocation>
</comment>
<comment type="subunit">
    <text evidence="3">The complex is composed of two ATP-binding proteins (LsrA), two transmembrane proteins (LsrC and LsrD) and a solute-binding protein (LsrB).</text>
</comment>
<dbReference type="RefSeq" id="WP_093227985.1">
    <property type="nucleotide sequence ID" value="NZ_FORR01000002.1"/>
</dbReference>
<dbReference type="InterPro" id="IPR003593">
    <property type="entry name" value="AAA+_ATPase"/>
</dbReference>
<dbReference type="InterPro" id="IPR050107">
    <property type="entry name" value="ABC_carbohydrate_import_ATPase"/>
</dbReference>
<sequence length="500" mass="55382">MNTLTVKHLSKSFGLHPVLRDITISFHPGEVHALLGVNGAGKSTLVKILSGDIQPDHGEIQIGERSLRFSSPIDAKHEGIDIVVQEVDTALVPELSVAENLTIHELLRGSQWIRWKERKKLARQLLQEVGADIDIDKQVRDCTLAEKQMILIARAINSQVKYLILDEPTAPLSEVETSKLFAVIRKLQENGIGIIFISHRLPEIQTIADRVTILRNGEAVCTKKIHEITPDEMIRHMLGKQLASNLPRKSKEMGPPLLEVNQFYVAKTGKTLSLSVHEGEIVGIAGLVGAGKTETARALFAADEHHGTISLKGKKHSFKNPHQAIQAGLALVPEERRKEGILVDFPLAENLSLPILEKLSSWGWIKRQKEKTLAERLVKQLGIKIPSLSHPLRYLSGGNQQKASIGKWLETQADVFIFDEPTKGIDIGAKEDVFQLIRSLAEQGKGILYLTSEVSELLSLADRILVMYNGEIISTYHYPEFSLEKIMSDATGGHHATGTE</sequence>
<dbReference type="SUPFAM" id="SSF52540">
    <property type="entry name" value="P-loop containing nucleoside triphosphate hydrolases"/>
    <property type="match status" value="2"/>
</dbReference>
<evidence type="ECO:0000256" key="2">
    <source>
        <dbReference type="ARBA" id="ARBA00009404"/>
    </source>
</evidence>
<comment type="similarity">
    <text evidence="2">Belongs to the ABC transporter superfamily. AI-2 autoinducer porter (TC 3.A.1.2.8) family.</text>
</comment>
<dbReference type="Pfam" id="PF00005">
    <property type="entry name" value="ABC_tran"/>
    <property type="match status" value="2"/>
</dbReference>
<keyword evidence="11" id="KW-0813">Transport</keyword>
<feature type="domain" description="ABC transporter" evidence="10">
    <location>
        <begin position="248"/>
        <end position="494"/>
    </location>
</feature>
<accession>A0A1I3LGY1</accession>
<dbReference type="GO" id="GO:0016887">
    <property type="term" value="F:ATP hydrolysis activity"/>
    <property type="evidence" value="ECO:0007669"/>
    <property type="project" value="InterPro"/>
</dbReference>
<dbReference type="InterPro" id="IPR027417">
    <property type="entry name" value="P-loop_NTPase"/>
</dbReference>
<evidence type="ECO:0000256" key="6">
    <source>
        <dbReference type="ARBA" id="ARBA00022840"/>
    </source>
</evidence>
<name>A0A1I3LGY1_9BACL</name>
<dbReference type="InterPro" id="IPR017871">
    <property type="entry name" value="ABC_transporter-like_CS"/>
</dbReference>
<feature type="domain" description="ABC transporter" evidence="10">
    <location>
        <begin position="4"/>
        <end position="241"/>
    </location>
</feature>
<evidence type="ECO:0000259" key="10">
    <source>
        <dbReference type="PROSITE" id="PS50893"/>
    </source>
</evidence>
<keyword evidence="5" id="KW-0547">Nucleotide-binding</keyword>
<dbReference type="AlphaFoldDB" id="A0A1I3LGY1"/>
<comment type="catalytic activity">
    <reaction evidence="9">
        <text>ATP + H2O + (2R,4S)-2-methyl-2,3,3,4-tetrahydroxytetrahydrofuran-[AI-2-binding protein]Side 1 = ADP + phosphate + (2R,4S)-2-methyl-2,3,3,4-tetrahydroxytetrahydrofuranSide 2 + [AI-2-binding protein]Side 1.</text>
        <dbReference type="EC" id="7.6.2.13"/>
    </reaction>
</comment>
<dbReference type="GO" id="GO:0005524">
    <property type="term" value="F:ATP binding"/>
    <property type="evidence" value="ECO:0007669"/>
    <property type="project" value="UniProtKB-KW"/>
</dbReference>
<evidence type="ECO:0000256" key="5">
    <source>
        <dbReference type="ARBA" id="ARBA00022741"/>
    </source>
</evidence>
<dbReference type="STRING" id="46223.SAMN05421852_102183"/>
<dbReference type="GO" id="GO:0005886">
    <property type="term" value="C:plasma membrane"/>
    <property type="evidence" value="ECO:0007669"/>
    <property type="project" value="UniProtKB-SubCell"/>
</dbReference>
<keyword evidence="12" id="KW-1185">Reference proteome</keyword>
<evidence type="ECO:0000256" key="7">
    <source>
        <dbReference type="ARBA" id="ARBA00023747"/>
    </source>
</evidence>
<evidence type="ECO:0000313" key="11">
    <source>
        <dbReference type="EMBL" id="SFI83810.1"/>
    </source>
</evidence>
<evidence type="ECO:0000256" key="8">
    <source>
        <dbReference type="ARBA" id="ARBA00023798"/>
    </source>
</evidence>
<gene>
    <name evidence="11" type="ORF">SAMN05421852_102183</name>
</gene>
<reference evidence="11 12" key="1">
    <citation type="submission" date="2016-10" db="EMBL/GenBank/DDBJ databases">
        <authorList>
            <person name="de Groot N.N."/>
        </authorList>
    </citation>
    <scope>NUCLEOTIDE SEQUENCE [LARGE SCALE GENOMIC DNA]</scope>
    <source>
        <strain evidence="11 12">DSM 44778</strain>
    </source>
</reference>
<evidence type="ECO:0000313" key="12">
    <source>
        <dbReference type="Proteomes" id="UP000199545"/>
    </source>
</evidence>
<dbReference type="EMBL" id="FORR01000002">
    <property type="protein sequence ID" value="SFI83810.1"/>
    <property type="molecule type" value="Genomic_DNA"/>
</dbReference>
<keyword evidence="11" id="KW-0762">Sugar transport</keyword>
<dbReference type="SMART" id="SM00382">
    <property type="entry name" value="AAA"/>
    <property type="match status" value="2"/>
</dbReference>
<dbReference type="PROSITE" id="PS50893">
    <property type="entry name" value="ABC_TRANSPORTER_2"/>
    <property type="match status" value="2"/>
</dbReference>
<dbReference type="Proteomes" id="UP000199545">
    <property type="component" value="Unassembled WGS sequence"/>
</dbReference>
<dbReference type="Gene3D" id="3.40.50.300">
    <property type="entry name" value="P-loop containing nucleotide triphosphate hydrolases"/>
    <property type="match status" value="2"/>
</dbReference>
<dbReference type="PROSITE" id="PS00211">
    <property type="entry name" value="ABC_TRANSPORTER_1"/>
    <property type="match status" value="1"/>
</dbReference>
<comment type="function">
    <text evidence="7">Part of the ABC transporter complex LsrABCD involved in autoinducer 2 (AI-2) import. Responsible for energy coupling to the transport system.</text>
</comment>
<proteinExistence type="inferred from homology"/>
<evidence type="ECO:0000256" key="4">
    <source>
        <dbReference type="ARBA" id="ARBA00019459"/>
    </source>
</evidence>
<dbReference type="InterPro" id="IPR003439">
    <property type="entry name" value="ABC_transporter-like_ATP-bd"/>
</dbReference>
<dbReference type="PANTHER" id="PTHR43790:SF2">
    <property type="entry name" value="AUTOINDUCER 2 IMPORT ATP-BINDING PROTEIN LSRA"/>
    <property type="match status" value="1"/>
</dbReference>
<evidence type="ECO:0000256" key="1">
    <source>
        <dbReference type="ARBA" id="ARBA00004417"/>
    </source>
</evidence>
<keyword evidence="6 11" id="KW-0067">ATP-binding</keyword>
<protein>
    <recommendedName>
        <fullName evidence="4">Autoinducer 2 import ATP-binding protein LsrA</fullName>
        <ecNumber evidence="8">7.6.2.13</ecNumber>
    </recommendedName>
</protein>
<dbReference type="CDD" id="cd03215">
    <property type="entry name" value="ABC_Carb_Monos_II"/>
    <property type="match status" value="1"/>
</dbReference>
<dbReference type="EC" id="7.6.2.13" evidence="8"/>
<dbReference type="PANTHER" id="PTHR43790">
    <property type="entry name" value="CARBOHYDRATE TRANSPORT ATP-BINDING PROTEIN MG119-RELATED"/>
    <property type="match status" value="1"/>
</dbReference>
<organism evidence="11 12">
    <name type="scientific">Thermoflavimicrobium dichotomicum</name>
    <dbReference type="NCBI Taxonomy" id="46223"/>
    <lineage>
        <taxon>Bacteria</taxon>
        <taxon>Bacillati</taxon>
        <taxon>Bacillota</taxon>
        <taxon>Bacilli</taxon>
        <taxon>Bacillales</taxon>
        <taxon>Thermoactinomycetaceae</taxon>
        <taxon>Thermoflavimicrobium</taxon>
    </lineage>
</organism>
<dbReference type="OrthoDB" id="9771863at2"/>
<dbReference type="CDD" id="cd03216">
    <property type="entry name" value="ABC_Carb_Monos_I"/>
    <property type="match status" value="1"/>
</dbReference>